<sequence>MRFSFFKTRPFFVAVSDSAAAAHFHGPPHTRPFHFGPKEVNISPSEAWFVKVVSTLFLRSQFLDSTFLDYLSPNLSPSLSFQVIKRLNNPKLGLEFFELTRAIFSLNHCLNAYTLLIRSLCQMGLHDSAKFVFDCMRIDGHPPDYSIIEFLVCVFARVGKLDVVEKLLDELWCDKVRVSCFVYSSLLNVLVKNNQVSEAVCLFRKHIASHFVPDTWTFNIVIGGLCGVGEVDSAFELFDDMGKFGCSPDVVTYNTLISGLCRSHEVDRGCNLLREVQSSIELSPNVRTFTSVISGYCKLGRMAEASALFNEMMDSGIRPTTVTFNALVDGFSKAGDMASVIALYEKMLFDGYRPDVVTFTSLIDGYCRAGNLNQGLKLWREMSARNVSPNVYTFSVVIHALCKVNRLYEASDLLRQLSCTNIVPKPFMYNPIIDGFCKVGKVDEANKIVAEMEEKRYYPDKMTFTILILGNCMKGRTLDAIGVFNKMLAVGCAPDMITVHCLMSCLLKAGIPDEAFRIKQIATEDLNVGTSSLRNNHVRANAEMPAGV</sequence>
<accession>A0AA88DF91</accession>
<gene>
    <name evidence="3" type="ORF">TIFTF001_022149</name>
</gene>
<feature type="repeat" description="PPR" evidence="2">
    <location>
        <begin position="355"/>
        <end position="389"/>
    </location>
</feature>
<dbReference type="Gene3D" id="1.25.40.10">
    <property type="entry name" value="Tetratricopeptide repeat domain"/>
    <property type="match status" value="5"/>
</dbReference>
<dbReference type="AlphaFoldDB" id="A0AA88DF91"/>
<dbReference type="PANTHER" id="PTHR47942">
    <property type="entry name" value="TETRATRICOPEPTIDE REPEAT (TPR)-LIKE SUPERFAMILY PROTEIN-RELATED"/>
    <property type="match status" value="1"/>
</dbReference>
<evidence type="ECO:0000313" key="3">
    <source>
        <dbReference type="EMBL" id="GMN52992.1"/>
    </source>
</evidence>
<feature type="repeat" description="PPR" evidence="2">
    <location>
        <begin position="285"/>
        <end position="319"/>
    </location>
</feature>
<feature type="repeat" description="PPR" evidence="2">
    <location>
        <begin position="460"/>
        <end position="494"/>
    </location>
</feature>
<proteinExistence type="predicted"/>
<dbReference type="PROSITE" id="PS51375">
    <property type="entry name" value="PPR"/>
    <property type="match status" value="10"/>
</dbReference>
<dbReference type="Proteomes" id="UP001187192">
    <property type="component" value="Unassembled WGS sequence"/>
</dbReference>
<keyword evidence="4" id="KW-1185">Reference proteome</keyword>
<dbReference type="Gramene" id="FCD_00010643-RA">
    <property type="protein sequence ID" value="FCD_00010643-RA:cds"/>
    <property type="gene ID" value="FCD_00010643"/>
</dbReference>
<dbReference type="PANTHER" id="PTHR47942:SF100">
    <property type="entry name" value="PENTATRICOPEPTIDE REPEAT-CONTAINING PROTEIN"/>
    <property type="match status" value="1"/>
</dbReference>
<comment type="caution">
    <text evidence="3">The sequence shown here is derived from an EMBL/GenBank/DDBJ whole genome shotgun (WGS) entry which is preliminary data.</text>
</comment>
<evidence type="ECO:0000256" key="1">
    <source>
        <dbReference type="ARBA" id="ARBA00022737"/>
    </source>
</evidence>
<feature type="repeat" description="PPR" evidence="2">
    <location>
        <begin position="320"/>
        <end position="354"/>
    </location>
</feature>
<dbReference type="InterPro" id="IPR051222">
    <property type="entry name" value="PPR/CCM1_RNA-binding"/>
</dbReference>
<evidence type="ECO:0008006" key="5">
    <source>
        <dbReference type="Google" id="ProtNLM"/>
    </source>
</evidence>
<keyword evidence="1" id="KW-0677">Repeat</keyword>
<organism evidence="3 4">
    <name type="scientific">Ficus carica</name>
    <name type="common">Common fig</name>
    <dbReference type="NCBI Taxonomy" id="3494"/>
    <lineage>
        <taxon>Eukaryota</taxon>
        <taxon>Viridiplantae</taxon>
        <taxon>Streptophyta</taxon>
        <taxon>Embryophyta</taxon>
        <taxon>Tracheophyta</taxon>
        <taxon>Spermatophyta</taxon>
        <taxon>Magnoliopsida</taxon>
        <taxon>eudicotyledons</taxon>
        <taxon>Gunneridae</taxon>
        <taxon>Pentapetalae</taxon>
        <taxon>rosids</taxon>
        <taxon>fabids</taxon>
        <taxon>Rosales</taxon>
        <taxon>Moraceae</taxon>
        <taxon>Ficeae</taxon>
        <taxon>Ficus</taxon>
    </lineage>
</organism>
<evidence type="ECO:0000256" key="2">
    <source>
        <dbReference type="PROSITE-ProRule" id="PRU00708"/>
    </source>
</evidence>
<evidence type="ECO:0000313" key="4">
    <source>
        <dbReference type="Proteomes" id="UP001187192"/>
    </source>
</evidence>
<feature type="repeat" description="PPR" evidence="2">
    <location>
        <begin position="390"/>
        <end position="424"/>
    </location>
</feature>
<dbReference type="InterPro" id="IPR002885">
    <property type="entry name" value="PPR_rpt"/>
</dbReference>
<protein>
    <recommendedName>
        <fullName evidence="5">Pentatricopeptide repeat-containing protein</fullName>
    </recommendedName>
</protein>
<dbReference type="InterPro" id="IPR011990">
    <property type="entry name" value="TPR-like_helical_dom_sf"/>
</dbReference>
<dbReference type="Pfam" id="PF01535">
    <property type="entry name" value="PPR"/>
    <property type="match status" value="2"/>
</dbReference>
<dbReference type="EMBL" id="BTGU01000044">
    <property type="protein sequence ID" value="GMN52992.1"/>
    <property type="molecule type" value="Genomic_DNA"/>
</dbReference>
<feature type="repeat" description="PPR" evidence="2">
    <location>
        <begin position="109"/>
        <end position="143"/>
    </location>
</feature>
<feature type="repeat" description="PPR" evidence="2">
    <location>
        <begin position="249"/>
        <end position="279"/>
    </location>
</feature>
<dbReference type="Pfam" id="PF13041">
    <property type="entry name" value="PPR_2"/>
    <property type="match status" value="4"/>
</dbReference>
<name>A0AA88DF91_FICCA</name>
<feature type="repeat" description="PPR" evidence="2">
    <location>
        <begin position="179"/>
        <end position="213"/>
    </location>
</feature>
<feature type="repeat" description="PPR" evidence="2">
    <location>
        <begin position="214"/>
        <end position="248"/>
    </location>
</feature>
<feature type="repeat" description="PPR" evidence="2">
    <location>
        <begin position="425"/>
        <end position="459"/>
    </location>
</feature>
<reference evidence="3" key="1">
    <citation type="submission" date="2023-07" db="EMBL/GenBank/DDBJ databases">
        <title>draft genome sequence of fig (Ficus carica).</title>
        <authorList>
            <person name="Takahashi T."/>
            <person name="Nishimura K."/>
        </authorList>
    </citation>
    <scope>NUCLEOTIDE SEQUENCE</scope>
</reference>
<dbReference type="NCBIfam" id="TIGR00756">
    <property type="entry name" value="PPR"/>
    <property type="match status" value="10"/>
</dbReference>